<keyword evidence="3 7" id="KW-0012">Acyltransferase</keyword>
<keyword evidence="2 7" id="KW-0808">Transferase</keyword>
<feature type="transmembrane region" description="Helical" evidence="5">
    <location>
        <begin position="12"/>
        <end position="30"/>
    </location>
</feature>
<comment type="pathway">
    <text evidence="1">Lipid metabolism.</text>
</comment>
<evidence type="ECO:0000256" key="2">
    <source>
        <dbReference type="ARBA" id="ARBA00022679"/>
    </source>
</evidence>
<dbReference type="CDD" id="cd07989">
    <property type="entry name" value="LPLAT_AGPAT-like"/>
    <property type="match status" value="1"/>
</dbReference>
<keyword evidence="8" id="KW-1185">Reference proteome</keyword>
<accession>A0A545U3D9</accession>
<comment type="caution">
    <text evidence="7">The sequence shown here is derived from an EMBL/GenBank/DDBJ whole genome shotgun (WGS) entry which is preliminary data.</text>
</comment>
<evidence type="ECO:0000256" key="5">
    <source>
        <dbReference type="SAM" id="Phobius"/>
    </source>
</evidence>
<dbReference type="EMBL" id="VHSH01000001">
    <property type="protein sequence ID" value="TQV83934.1"/>
    <property type="molecule type" value="Genomic_DNA"/>
</dbReference>
<gene>
    <name evidence="7" type="ORF">FKG95_02015</name>
</gene>
<evidence type="ECO:0000259" key="6">
    <source>
        <dbReference type="SMART" id="SM00563"/>
    </source>
</evidence>
<keyword evidence="5" id="KW-1133">Transmembrane helix</keyword>
<dbReference type="Pfam" id="PF01553">
    <property type="entry name" value="Acyltransferase"/>
    <property type="match status" value="1"/>
</dbReference>
<protein>
    <submittedName>
        <fullName evidence="7">1-acyl-sn-glycerol-3-phosphate acyltransferase</fullName>
    </submittedName>
</protein>
<dbReference type="SMART" id="SM00563">
    <property type="entry name" value="PlsC"/>
    <property type="match status" value="1"/>
</dbReference>
<dbReference type="OrthoDB" id="5290997at2"/>
<evidence type="ECO:0000256" key="3">
    <source>
        <dbReference type="ARBA" id="ARBA00023315"/>
    </source>
</evidence>
<dbReference type="PANTHER" id="PTHR10434">
    <property type="entry name" value="1-ACYL-SN-GLYCEROL-3-PHOSPHATE ACYLTRANSFERASE"/>
    <property type="match status" value="1"/>
</dbReference>
<sequence length="257" mass="29000">MIVLRSTLFNALFFGWSTIYLTICLPILILPPRASSWVGKVWTRMTFAMLKSICKLDHEIIGLENLPEPPFIIASKHQSAWETMVFSILVDHPCIVMKRELNWIPLFGWFTARSGAIGINRSGGASALKQLVALSRKAVAEKRPIIIFPEGTRVEPTKKIPYQPGVAALYSQLKVPVVPVALNSGYFWRRRAFAKRPGKITMEILPVIPPGLPRKEFLPLLEERIETACARLPVPVHHDSPASVEEKRNRRKNKAAY</sequence>
<dbReference type="GO" id="GO:0003841">
    <property type="term" value="F:1-acylglycerol-3-phosphate O-acyltransferase activity"/>
    <property type="evidence" value="ECO:0007669"/>
    <property type="project" value="TreeGrafter"/>
</dbReference>
<feature type="compositionally biased region" description="Basic and acidic residues" evidence="4">
    <location>
        <begin position="236"/>
        <end position="248"/>
    </location>
</feature>
<organism evidence="7 8">
    <name type="scientific">Denitrobaculum tricleocarpae</name>
    <dbReference type="NCBI Taxonomy" id="2591009"/>
    <lineage>
        <taxon>Bacteria</taxon>
        <taxon>Pseudomonadati</taxon>
        <taxon>Pseudomonadota</taxon>
        <taxon>Alphaproteobacteria</taxon>
        <taxon>Rhodospirillales</taxon>
        <taxon>Rhodospirillaceae</taxon>
        <taxon>Denitrobaculum</taxon>
    </lineage>
</organism>
<keyword evidence="5" id="KW-0472">Membrane</keyword>
<keyword evidence="5" id="KW-0812">Transmembrane</keyword>
<dbReference type="InterPro" id="IPR002123">
    <property type="entry name" value="Plipid/glycerol_acylTrfase"/>
</dbReference>
<name>A0A545U3D9_9PROT</name>
<feature type="region of interest" description="Disordered" evidence="4">
    <location>
        <begin position="236"/>
        <end position="257"/>
    </location>
</feature>
<dbReference type="AlphaFoldDB" id="A0A545U3D9"/>
<feature type="domain" description="Phospholipid/glycerol acyltransferase" evidence="6">
    <location>
        <begin position="71"/>
        <end position="185"/>
    </location>
</feature>
<dbReference type="PANTHER" id="PTHR10434:SF40">
    <property type="entry name" value="1-ACYL-SN-GLYCEROL-3-PHOSPHATE ACYLTRANSFERASE"/>
    <property type="match status" value="1"/>
</dbReference>
<evidence type="ECO:0000313" key="8">
    <source>
        <dbReference type="Proteomes" id="UP000315252"/>
    </source>
</evidence>
<evidence type="ECO:0000256" key="1">
    <source>
        <dbReference type="ARBA" id="ARBA00005189"/>
    </source>
</evidence>
<evidence type="ECO:0000313" key="7">
    <source>
        <dbReference type="EMBL" id="TQV83934.1"/>
    </source>
</evidence>
<dbReference type="SUPFAM" id="SSF69593">
    <property type="entry name" value="Glycerol-3-phosphate (1)-acyltransferase"/>
    <property type="match status" value="1"/>
</dbReference>
<evidence type="ECO:0000256" key="4">
    <source>
        <dbReference type="SAM" id="MobiDB-lite"/>
    </source>
</evidence>
<reference evidence="7 8" key="1">
    <citation type="submission" date="2019-06" db="EMBL/GenBank/DDBJ databases">
        <title>Whole genome sequence for Rhodospirillaceae sp. R148.</title>
        <authorList>
            <person name="Wang G."/>
        </authorList>
    </citation>
    <scope>NUCLEOTIDE SEQUENCE [LARGE SCALE GENOMIC DNA]</scope>
    <source>
        <strain evidence="7 8">R148</strain>
    </source>
</reference>
<dbReference type="Proteomes" id="UP000315252">
    <property type="component" value="Unassembled WGS sequence"/>
</dbReference>
<proteinExistence type="predicted"/>
<dbReference type="GO" id="GO:0006654">
    <property type="term" value="P:phosphatidic acid biosynthetic process"/>
    <property type="evidence" value="ECO:0007669"/>
    <property type="project" value="TreeGrafter"/>
</dbReference>